<dbReference type="InterPro" id="IPR050190">
    <property type="entry name" value="UPF0213_domain"/>
</dbReference>
<evidence type="ECO:0000256" key="1">
    <source>
        <dbReference type="ARBA" id="ARBA00007435"/>
    </source>
</evidence>
<name>A0A1F7YIQ9_9BACT</name>
<comment type="caution">
    <text evidence="4">The sequence shown here is derived from an EMBL/GenBank/DDBJ whole genome shotgun (WGS) entry which is preliminary data.</text>
</comment>
<comment type="similarity">
    <text evidence="1">Belongs to the UPF0213 family.</text>
</comment>
<dbReference type="PROSITE" id="PS50164">
    <property type="entry name" value="GIY_YIG"/>
    <property type="match status" value="1"/>
</dbReference>
<dbReference type="AlphaFoldDB" id="A0A1F7YIQ9"/>
<dbReference type="SUPFAM" id="SSF82771">
    <property type="entry name" value="GIY-YIG endonuclease"/>
    <property type="match status" value="1"/>
</dbReference>
<dbReference type="InterPro" id="IPR000305">
    <property type="entry name" value="GIY-YIG_endonuc"/>
</dbReference>
<evidence type="ECO:0000313" key="5">
    <source>
        <dbReference type="Proteomes" id="UP000179221"/>
    </source>
</evidence>
<evidence type="ECO:0000256" key="2">
    <source>
        <dbReference type="SAM" id="MobiDB-lite"/>
    </source>
</evidence>
<organism evidence="4 5">
    <name type="scientific">Candidatus Woesebacteria bacterium RIFCSPHIGHO2_01_FULL_40_22</name>
    <dbReference type="NCBI Taxonomy" id="1802499"/>
    <lineage>
        <taxon>Bacteria</taxon>
        <taxon>Candidatus Woeseibacteriota</taxon>
    </lineage>
</organism>
<dbReference type="Pfam" id="PF01541">
    <property type="entry name" value="GIY-YIG"/>
    <property type="match status" value="1"/>
</dbReference>
<evidence type="ECO:0000259" key="3">
    <source>
        <dbReference type="PROSITE" id="PS50164"/>
    </source>
</evidence>
<dbReference type="EMBL" id="MGGL01000005">
    <property type="protein sequence ID" value="OGM27163.1"/>
    <property type="molecule type" value="Genomic_DNA"/>
</dbReference>
<protein>
    <recommendedName>
        <fullName evidence="3">GIY-YIG domain-containing protein</fullName>
    </recommendedName>
</protein>
<dbReference type="Proteomes" id="UP000179221">
    <property type="component" value="Unassembled WGS sequence"/>
</dbReference>
<accession>A0A1F7YIQ9</accession>
<evidence type="ECO:0000313" key="4">
    <source>
        <dbReference type="EMBL" id="OGM27163.1"/>
    </source>
</evidence>
<gene>
    <name evidence="4" type="ORF">A2628_03945</name>
</gene>
<sequence length="105" mass="12605">MYYVYALRSLKDNNYYFGQTDNYKRRIGEHNSGKVISTKHRIPFELVGLKSFNSRNEARWFEYLIKHHSDKKYNFIRLLETRKNLKPVRSRSEASGSESLRLGER</sequence>
<dbReference type="InterPro" id="IPR035901">
    <property type="entry name" value="GIY-YIG_endonuc_sf"/>
</dbReference>
<dbReference type="Gene3D" id="3.40.1440.10">
    <property type="entry name" value="GIY-YIG endonuclease"/>
    <property type="match status" value="1"/>
</dbReference>
<reference evidence="4 5" key="1">
    <citation type="journal article" date="2016" name="Nat. Commun.">
        <title>Thousands of microbial genomes shed light on interconnected biogeochemical processes in an aquifer system.</title>
        <authorList>
            <person name="Anantharaman K."/>
            <person name="Brown C.T."/>
            <person name="Hug L.A."/>
            <person name="Sharon I."/>
            <person name="Castelle C.J."/>
            <person name="Probst A.J."/>
            <person name="Thomas B.C."/>
            <person name="Singh A."/>
            <person name="Wilkins M.J."/>
            <person name="Karaoz U."/>
            <person name="Brodie E.L."/>
            <person name="Williams K.H."/>
            <person name="Hubbard S.S."/>
            <person name="Banfield J.F."/>
        </authorList>
    </citation>
    <scope>NUCLEOTIDE SEQUENCE [LARGE SCALE GENOMIC DNA]</scope>
</reference>
<proteinExistence type="inferred from homology"/>
<dbReference type="PANTHER" id="PTHR34477:SF1">
    <property type="entry name" value="UPF0213 PROTEIN YHBQ"/>
    <property type="match status" value="1"/>
</dbReference>
<feature type="region of interest" description="Disordered" evidence="2">
    <location>
        <begin position="86"/>
        <end position="105"/>
    </location>
</feature>
<dbReference type="PANTHER" id="PTHR34477">
    <property type="entry name" value="UPF0213 PROTEIN YHBQ"/>
    <property type="match status" value="1"/>
</dbReference>
<feature type="domain" description="GIY-YIG" evidence="3">
    <location>
        <begin position="1"/>
        <end position="75"/>
    </location>
</feature>